<evidence type="ECO:0000313" key="3">
    <source>
        <dbReference type="EMBL" id="MBQ0925425.1"/>
    </source>
</evidence>
<evidence type="ECO:0000256" key="1">
    <source>
        <dbReference type="SAM" id="MobiDB-lite"/>
    </source>
</evidence>
<protein>
    <submittedName>
        <fullName evidence="3">Uncharacterized protein</fullName>
    </submittedName>
</protein>
<evidence type="ECO:0000313" key="4">
    <source>
        <dbReference type="Proteomes" id="UP000674084"/>
    </source>
</evidence>
<accession>A0ABS5DGQ7</accession>
<keyword evidence="2" id="KW-1133">Transmembrane helix</keyword>
<sequence>MPKSRHRAPTACLRQWIVWGVAALLVAAAFAFISPLGGGTLPLVWTFLLVLLCFATGSLANAMFLSRPLRQGGHMVFPAIREPEAIEQAPAEPMKSLPASAGPRTARSEDDAPAFTSFSESDGTLEVTVLISGNDGSDQAGGELAGAGLADLSEEYVVEGIPVQKTGEDIAETEIPAEEESSDPYPGAVKAKPNGQSPRSGYRIKGNTRSKRYHTMQSPYYERTKASVWFRSAADAERAGFSAWNARTKNSL</sequence>
<keyword evidence="4" id="KW-1185">Reference proteome</keyword>
<keyword evidence="2" id="KW-0472">Membrane</keyword>
<organism evidence="3 4">
    <name type="scientific">Saccharopolyspora endophytica</name>
    <dbReference type="NCBI Taxonomy" id="543886"/>
    <lineage>
        <taxon>Bacteria</taxon>
        <taxon>Bacillati</taxon>
        <taxon>Actinomycetota</taxon>
        <taxon>Actinomycetes</taxon>
        <taxon>Pseudonocardiales</taxon>
        <taxon>Pseudonocardiaceae</taxon>
        <taxon>Saccharopolyspora</taxon>
    </lineage>
</organism>
<dbReference type="RefSeq" id="WP_210970760.1">
    <property type="nucleotide sequence ID" value="NZ_JAGPXE010000006.1"/>
</dbReference>
<dbReference type="EMBL" id="JAGPXE010000006">
    <property type="protein sequence ID" value="MBQ0925425.1"/>
    <property type="molecule type" value="Genomic_DNA"/>
</dbReference>
<feature type="transmembrane region" description="Helical" evidence="2">
    <location>
        <begin position="16"/>
        <end position="37"/>
    </location>
</feature>
<feature type="transmembrane region" description="Helical" evidence="2">
    <location>
        <begin position="43"/>
        <end position="65"/>
    </location>
</feature>
<feature type="region of interest" description="Disordered" evidence="1">
    <location>
        <begin position="88"/>
        <end position="118"/>
    </location>
</feature>
<proteinExistence type="predicted"/>
<evidence type="ECO:0000256" key="2">
    <source>
        <dbReference type="SAM" id="Phobius"/>
    </source>
</evidence>
<feature type="region of interest" description="Disordered" evidence="1">
    <location>
        <begin position="173"/>
        <end position="217"/>
    </location>
</feature>
<feature type="compositionally biased region" description="Acidic residues" evidence="1">
    <location>
        <begin position="173"/>
        <end position="182"/>
    </location>
</feature>
<name>A0ABS5DGQ7_9PSEU</name>
<gene>
    <name evidence="3" type="ORF">KBO27_15825</name>
</gene>
<dbReference type="Proteomes" id="UP000674084">
    <property type="component" value="Unassembled WGS sequence"/>
</dbReference>
<comment type="caution">
    <text evidence="3">The sequence shown here is derived from an EMBL/GenBank/DDBJ whole genome shotgun (WGS) entry which is preliminary data.</text>
</comment>
<reference evidence="3 4" key="1">
    <citation type="submission" date="2021-04" db="EMBL/GenBank/DDBJ databases">
        <title>Whole-genome sequencing of Saccharopolyspora endophytica KCTC 19397.</title>
        <authorList>
            <person name="Ay H."/>
            <person name="Saygin H."/>
            <person name="Sahin N."/>
        </authorList>
    </citation>
    <scope>NUCLEOTIDE SEQUENCE [LARGE SCALE GENOMIC DNA]</scope>
    <source>
        <strain evidence="3 4">KCTC 19397</strain>
    </source>
</reference>
<keyword evidence="2" id="KW-0812">Transmembrane</keyword>